<sequence>RTGRPPEALEPVRKVLDVITLDHQLAAGDVYLGDAGRTTCFVQMTAIDQPVRPLQNREHRGHLLTANGAQGERPVFDTEQAAFT</sequence>
<feature type="non-terminal residue" evidence="2">
    <location>
        <position position="84"/>
    </location>
</feature>
<organism evidence="2">
    <name type="scientific">Tanacetum cinerariifolium</name>
    <name type="common">Dalmatian daisy</name>
    <name type="synonym">Chrysanthemum cinerariifolium</name>
    <dbReference type="NCBI Taxonomy" id="118510"/>
    <lineage>
        <taxon>Eukaryota</taxon>
        <taxon>Viridiplantae</taxon>
        <taxon>Streptophyta</taxon>
        <taxon>Embryophyta</taxon>
        <taxon>Tracheophyta</taxon>
        <taxon>Spermatophyta</taxon>
        <taxon>Magnoliopsida</taxon>
        <taxon>eudicotyledons</taxon>
        <taxon>Gunneridae</taxon>
        <taxon>Pentapetalae</taxon>
        <taxon>asterids</taxon>
        <taxon>campanulids</taxon>
        <taxon>Asterales</taxon>
        <taxon>Asteraceae</taxon>
        <taxon>Asteroideae</taxon>
        <taxon>Anthemideae</taxon>
        <taxon>Anthemidinae</taxon>
        <taxon>Tanacetum</taxon>
    </lineage>
</organism>
<proteinExistence type="predicted"/>
<comment type="caution">
    <text evidence="2">The sequence shown here is derived from an EMBL/GenBank/DDBJ whole genome shotgun (WGS) entry which is preliminary data.</text>
</comment>
<protein>
    <submittedName>
        <fullName evidence="2">Uncharacterized protein</fullName>
    </submittedName>
</protein>
<reference evidence="2" key="1">
    <citation type="journal article" date="2019" name="Sci. Rep.">
        <title>Draft genome of Tanacetum cinerariifolium, the natural source of mosquito coil.</title>
        <authorList>
            <person name="Yamashiro T."/>
            <person name="Shiraishi A."/>
            <person name="Satake H."/>
            <person name="Nakayama K."/>
        </authorList>
    </citation>
    <scope>NUCLEOTIDE SEQUENCE</scope>
</reference>
<dbReference type="AlphaFoldDB" id="A0A699XHM7"/>
<accession>A0A699XHM7</accession>
<feature type="non-terminal residue" evidence="2">
    <location>
        <position position="1"/>
    </location>
</feature>
<feature type="region of interest" description="Disordered" evidence="1">
    <location>
        <begin position="65"/>
        <end position="84"/>
    </location>
</feature>
<evidence type="ECO:0000313" key="2">
    <source>
        <dbReference type="EMBL" id="GFD58663.1"/>
    </source>
</evidence>
<dbReference type="EMBL" id="BKCJ011855800">
    <property type="protein sequence ID" value="GFD58663.1"/>
    <property type="molecule type" value="Genomic_DNA"/>
</dbReference>
<gene>
    <name evidence="2" type="ORF">Tci_930632</name>
</gene>
<name>A0A699XHM7_TANCI</name>
<evidence type="ECO:0000256" key="1">
    <source>
        <dbReference type="SAM" id="MobiDB-lite"/>
    </source>
</evidence>